<dbReference type="eggNOG" id="KOG2410">
    <property type="taxonomic scope" value="Eukaryota"/>
</dbReference>
<dbReference type="InterPro" id="IPR043137">
    <property type="entry name" value="GGT_ssub_C"/>
</dbReference>
<dbReference type="NCBIfam" id="TIGR00066">
    <property type="entry name" value="g_glut_trans"/>
    <property type="match status" value="1"/>
</dbReference>
<dbReference type="PRINTS" id="PR01210">
    <property type="entry name" value="GGTRANSPTASE"/>
</dbReference>
<evidence type="ECO:0000313" key="4">
    <source>
        <dbReference type="Proteomes" id="UP000053201"/>
    </source>
</evidence>
<protein>
    <submittedName>
        <fullName evidence="3">Gamma-glutamyltransferase</fullName>
    </submittedName>
</protein>
<dbReference type="InterPro" id="IPR043138">
    <property type="entry name" value="GGT_lsub"/>
</dbReference>
<dbReference type="OMA" id="EGNMVSY"/>
<dbReference type="AlphaFoldDB" id="A0A0L0HG92"/>
<feature type="binding site" evidence="2">
    <location>
        <position position="459"/>
    </location>
    <ligand>
        <name>L-glutamate</name>
        <dbReference type="ChEBI" id="CHEBI:29985"/>
    </ligand>
</feature>
<dbReference type="SUPFAM" id="SSF56235">
    <property type="entry name" value="N-terminal nucleophile aminohydrolases (Ntn hydrolases)"/>
    <property type="match status" value="1"/>
</dbReference>
<dbReference type="Gene3D" id="1.10.246.130">
    <property type="match status" value="1"/>
</dbReference>
<feature type="active site" description="Nucleophile" evidence="1">
    <location>
        <position position="374"/>
    </location>
</feature>
<dbReference type="PANTHER" id="PTHR43881">
    <property type="entry name" value="GAMMA-GLUTAMYLTRANSPEPTIDASE (AFU_ORTHOLOGUE AFUA_4G13580)"/>
    <property type="match status" value="1"/>
</dbReference>
<gene>
    <name evidence="3" type="ORF">SPPG_05296</name>
</gene>
<name>A0A0L0HG92_SPIPD</name>
<dbReference type="PANTHER" id="PTHR43881:SF1">
    <property type="entry name" value="GAMMA-GLUTAMYLTRANSPEPTIDASE (AFU_ORTHOLOGUE AFUA_4G13580)"/>
    <property type="match status" value="1"/>
</dbReference>
<dbReference type="Proteomes" id="UP000053201">
    <property type="component" value="Unassembled WGS sequence"/>
</dbReference>
<dbReference type="GeneID" id="27688684"/>
<evidence type="ECO:0000313" key="3">
    <source>
        <dbReference type="EMBL" id="KNC99924.1"/>
    </source>
</evidence>
<dbReference type="RefSeq" id="XP_016607964.1">
    <property type="nucleotide sequence ID" value="XM_016753519.1"/>
</dbReference>
<dbReference type="InterPro" id="IPR029055">
    <property type="entry name" value="Ntn_hydrolases_N"/>
</dbReference>
<dbReference type="InterPro" id="IPR052896">
    <property type="entry name" value="GGT-like_enzyme"/>
</dbReference>
<dbReference type="Pfam" id="PF01019">
    <property type="entry name" value="G_glu_transpept"/>
    <property type="match status" value="1"/>
</dbReference>
<dbReference type="GO" id="GO:0016740">
    <property type="term" value="F:transferase activity"/>
    <property type="evidence" value="ECO:0007669"/>
    <property type="project" value="UniProtKB-KW"/>
</dbReference>
<dbReference type="InParanoid" id="A0A0L0HG92"/>
<dbReference type="GO" id="GO:0036374">
    <property type="term" value="F:glutathione hydrolase activity"/>
    <property type="evidence" value="ECO:0007669"/>
    <property type="project" value="InterPro"/>
</dbReference>
<reference evidence="3 4" key="1">
    <citation type="submission" date="2009-08" db="EMBL/GenBank/DDBJ databases">
        <title>The Genome Sequence of Spizellomyces punctatus strain DAOM BR117.</title>
        <authorList>
            <consortium name="The Broad Institute Genome Sequencing Platform"/>
            <person name="Russ C."/>
            <person name="Cuomo C."/>
            <person name="Shea T."/>
            <person name="Young S.K."/>
            <person name="Zeng Q."/>
            <person name="Koehrsen M."/>
            <person name="Haas B."/>
            <person name="Borodovsky M."/>
            <person name="Guigo R."/>
            <person name="Alvarado L."/>
            <person name="Berlin A."/>
            <person name="Bochicchio J."/>
            <person name="Borenstein D."/>
            <person name="Chapman S."/>
            <person name="Chen Z."/>
            <person name="Engels R."/>
            <person name="Freedman E."/>
            <person name="Gellesch M."/>
            <person name="Goldberg J."/>
            <person name="Griggs A."/>
            <person name="Gujja S."/>
            <person name="Heiman D."/>
            <person name="Hepburn T."/>
            <person name="Howarth C."/>
            <person name="Jen D."/>
            <person name="Larson L."/>
            <person name="Lewis B."/>
            <person name="Mehta T."/>
            <person name="Park D."/>
            <person name="Pearson M."/>
            <person name="Roberts A."/>
            <person name="Saif S."/>
            <person name="Shenoy N."/>
            <person name="Sisk P."/>
            <person name="Stolte C."/>
            <person name="Sykes S."/>
            <person name="Thomson T."/>
            <person name="Walk T."/>
            <person name="White J."/>
            <person name="Yandava C."/>
            <person name="Burger G."/>
            <person name="Gray M.W."/>
            <person name="Holland P.W.H."/>
            <person name="King N."/>
            <person name="Lang F.B.F."/>
            <person name="Roger A.J."/>
            <person name="Ruiz-Trillo I."/>
            <person name="Lander E."/>
            <person name="Nusbaum C."/>
        </authorList>
    </citation>
    <scope>NUCLEOTIDE SEQUENCE [LARGE SCALE GENOMIC DNA]</scope>
    <source>
        <strain evidence="3 4">DAOM BR117</strain>
    </source>
</reference>
<evidence type="ECO:0000256" key="2">
    <source>
        <dbReference type="PIRSR" id="PIRSR600101-2"/>
    </source>
</evidence>
<dbReference type="VEuPathDB" id="FungiDB:SPPG_05296"/>
<proteinExistence type="predicted"/>
<sequence>MAAPQIATEVITHEPWEFNSRRSVVYSRKAMVAATQPLAVQAGLGILARGGNAADAAVAVAACMNVTEPTSTGIGGDCFCLYYDAKTKAVKGLNGSGRAPVGLTLELVKNKGIKDVIPPTHPFAVTVPGAAAGWIDTIDLFGSGKLTMSDILEPAISLADNGFPVSDVAAHLWSTSEKKLKTASPNGGELLLNGKAPREGDLMRLPELAETFRQLATVGKSGFYSGRIAESLVEAVQAAGGVLTLEDLEQHTSTPTDPISIDYQGVTVHEHPPNGQGIVALLALGIIDALERKGRIKNLSHLRHNSAEYLHIVIEALRMGFADGQFHVADPDVTSVPVEGLLRKEYLEERSLIFDPTKAAVDVKHGSPKHSSDTVYFSVVDEEGNACSFINSLYYSCGTGIVGKGTGVALQSRGCGFSLDPASANVVAPGKRPYHTIIPAMVTMPGTQELLYCYGVMGGFMQPQGHVQVLLNLLHHKMSPQSALDARRICIAPENGFVFIEEGIDDDVVEQLKHMGHNVKVLSGRERAMFGRGQIIERRLNKMWAGGSDPRGDGCAAPLI</sequence>
<dbReference type="STRING" id="645134.A0A0L0HG92"/>
<accession>A0A0L0HG92</accession>
<keyword evidence="3" id="KW-0808">Transferase</keyword>
<dbReference type="InterPro" id="IPR000101">
    <property type="entry name" value="GGT_peptidase"/>
</dbReference>
<organism evidence="3 4">
    <name type="scientific">Spizellomyces punctatus (strain DAOM BR117)</name>
    <dbReference type="NCBI Taxonomy" id="645134"/>
    <lineage>
        <taxon>Eukaryota</taxon>
        <taxon>Fungi</taxon>
        <taxon>Fungi incertae sedis</taxon>
        <taxon>Chytridiomycota</taxon>
        <taxon>Chytridiomycota incertae sedis</taxon>
        <taxon>Chytridiomycetes</taxon>
        <taxon>Spizellomycetales</taxon>
        <taxon>Spizellomycetaceae</taxon>
        <taxon>Spizellomyces</taxon>
    </lineage>
</organism>
<dbReference type="Gene3D" id="3.60.20.40">
    <property type="match status" value="1"/>
</dbReference>
<dbReference type="OrthoDB" id="2015213at2759"/>
<evidence type="ECO:0000256" key="1">
    <source>
        <dbReference type="PIRSR" id="PIRSR600101-1"/>
    </source>
</evidence>
<dbReference type="GO" id="GO:0006751">
    <property type="term" value="P:glutathione catabolic process"/>
    <property type="evidence" value="ECO:0007669"/>
    <property type="project" value="InterPro"/>
</dbReference>
<dbReference type="EMBL" id="KQ257457">
    <property type="protein sequence ID" value="KNC99924.1"/>
    <property type="molecule type" value="Genomic_DNA"/>
</dbReference>
<keyword evidence="4" id="KW-1185">Reference proteome</keyword>